<dbReference type="InterPro" id="IPR036520">
    <property type="entry name" value="UPF0759_sf"/>
</dbReference>
<dbReference type="InterPro" id="IPR002763">
    <property type="entry name" value="DUF72"/>
</dbReference>
<dbReference type="Pfam" id="PF01904">
    <property type="entry name" value="DUF72"/>
    <property type="match status" value="1"/>
</dbReference>
<dbReference type="Gene3D" id="3.20.20.410">
    <property type="entry name" value="Protein of unknown function UPF0759"/>
    <property type="match status" value="1"/>
</dbReference>
<reference evidence="2 3" key="2">
    <citation type="submission" date="2018-11" db="EMBL/GenBank/DDBJ databases">
        <title>Genomic Encyclopedia of Type Strains, Phase IV (KMG-IV): sequencing the most valuable type-strain genomes for metagenomic binning, comparative biology and taxonomic classification.</title>
        <authorList>
            <person name="Goeker M."/>
        </authorList>
    </citation>
    <scope>NUCLEOTIDE SEQUENCE [LARGE SCALE GENOMIC DNA]</scope>
    <source>
        <strain evidence="2 3">DSM 27783</strain>
    </source>
</reference>
<evidence type="ECO:0000313" key="3">
    <source>
        <dbReference type="Proteomes" id="UP000272781"/>
    </source>
</evidence>
<dbReference type="EMBL" id="RJVK01000001">
    <property type="protein sequence ID" value="ROR40923.1"/>
    <property type="molecule type" value="Genomic_DNA"/>
</dbReference>
<reference evidence="1" key="3">
    <citation type="submission" date="2019-06" db="EMBL/GenBank/DDBJ databases">
        <title>A comparative analysis of the Nautiliaceae.</title>
        <authorList>
            <person name="Grosche A."/>
            <person name="Smedile F."/>
            <person name="Vetriani C."/>
        </authorList>
    </citation>
    <scope>NUCLEOTIDE SEQUENCE</scope>
    <source>
        <strain evidence="1">TB6</strain>
    </source>
</reference>
<reference evidence="4" key="1">
    <citation type="submission" date="2018-03" db="EMBL/GenBank/DDBJ databases">
        <title>A comparative analysis of the Nautiliaceae.</title>
        <authorList>
            <person name="Grosche A."/>
            <person name="Smedile F."/>
            <person name="Vetriani C."/>
        </authorList>
    </citation>
    <scope>NUCLEOTIDE SEQUENCE [LARGE SCALE GENOMIC DNA]</scope>
    <source>
        <strain evidence="4">TB6</strain>
    </source>
</reference>
<evidence type="ECO:0000313" key="2">
    <source>
        <dbReference type="EMBL" id="ROR40923.1"/>
    </source>
</evidence>
<dbReference type="Proteomes" id="UP000298805">
    <property type="component" value="Chromosome"/>
</dbReference>
<dbReference type="PANTHER" id="PTHR30348">
    <property type="entry name" value="UNCHARACTERIZED PROTEIN YECE"/>
    <property type="match status" value="1"/>
</dbReference>
<dbReference type="EMBL" id="CP027432">
    <property type="protein sequence ID" value="QCI28356.1"/>
    <property type="molecule type" value="Genomic_DNA"/>
</dbReference>
<gene>
    <name evidence="1" type="ORF">C6V80_05110</name>
    <name evidence="2" type="ORF">EDC58_0404</name>
</gene>
<name>A0AAJ4RE18_9BACT</name>
<organism evidence="2 3">
    <name type="scientific">Caminibacter pacificus</name>
    <dbReference type="NCBI Taxonomy" id="1424653"/>
    <lineage>
        <taxon>Bacteria</taxon>
        <taxon>Pseudomonadati</taxon>
        <taxon>Campylobacterota</taxon>
        <taxon>Epsilonproteobacteria</taxon>
        <taxon>Nautiliales</taxon>
        <taxon>Nautiliaceae</taxon>
        <taxon>Caminibacter</taxon>
    </lineage>
</organism>
<dbReference type="PANTHER" id="PTHR30348:SF4">
    <property type="entry name" value="DUF72 DOMAIN-CONTAINING PROTEIN"/>
    <property type="match status" value="1"/>
</dbReference>
<accession>A0AAJ4RE18</accession>
<protein>
    <submittedName>
        <fullName evidence="1">DUF72 domain-containing protein</fullName>
    </submittedName>
    <submittedName>
        <fullName evidence="2">Uncharacterized protein YecE (DUF72 family)</fullName>
    </submittedName>
</protein>
<dbReference type="AlphaFoldDB" id="A0AAJ4RE18"/>
<sequence length="234" mass="27930">MSIYIGTSGFIYKNWVGEFYPPDLPKSKYFDYYATYFNSLELNSTFYKIPKPTTFKSWKYKIRKLNDFKLSIKANRYITHTKKLLPTQKLNEFVELVKILEDNLGALLFQLPPSLKFDDERLENFCISLDKDIRYAIEFRNKTWYNDKTYEILKRYNVALVWHDFNQDIVFEKTADFEYVRLHGSNSKYSGSYDDEFLNSLAQKLTYAFVYFNNTDDNSAFKDALRLKKLLGEK</sequence>
<evidence type="ECO:0000313" key="1">
    <source>
        <dbReference type="EMBL" id="QCI28356.1"/>
    </source>
</evidence>
<keyword evidence="4" id="KW-1185">Reference proteome</keyword>
<evidence type="ECO:0000313" key="4">
    <source>
        <dbReference type="Proteomes" id="UP000298805"/>
    </source>
</evidence>
<proteinExistence type="predicted"/>
<dbReference type="Proteomes" id="UP000272781">
    <property type="component" value="Unassembled WGS sequence"/>
</dbReference>
<dbReference type="SUPFAM" id="SSF117396">
    <property type="entry name" value="TM1631-like"/>
    <property type="match status" value="1"/>
</dbReference>
<dbReference type="RefSeq" id="WP_123351829.1">
    <property type="nucleotide sequence ID" value="NZ_CP027432.2"/>
</dbReference>